<reference evidence="2" key="3">
    <citation type="submission" date="2015-04" db="UniProtKB">
        <authorList>
            <consortium name="EnsemblPlants"/>
        </authorList>
    </citation>
    <scope>IDENTIFICATION</scope>
    <source>
        <strain evidence="2">cv. Jemalong A17</strain>
    </source>
</reference>
<keyword evidence="3" id="KW-1185">Reference proteome</keyword>
<dbReference type="EnsemblPlants" id="KEH33695">
    <property type="protein sequence ID" value="KEH33695"/>
    <property type="gene ID" value="MTR_3g451080"/>
</dbReference>
<evidence type="ECO:0000313" key="1">
    <source>
        <dbReference type="EMBL" id="KEH33695.1"/>
    </source>
</evidence>
<accession>A0A072V696</accession>
<name>A0A072V696_MEDTR</name>
<sequence>MGLLDHPLTPSSNVARWEPYTPTYKERKSRRVDLSGKMESEVTELMDHRLHIVDGDEGVDESKSNDSISHPLTYGKRIRGNVRVRRMMNDSGSIEVGQLNLSHMEREMDHHARLCAAESAVCSVLMIHLDDADEKR</sequence>
<dbReference type="EMBL" id="CM001219">
    <property type="protein sequence ID" value="KEH33695.1"/>
    <property type="molecule type" value="Genomic_DNA"/>
</dbReference>
<reference evidence="1 3" key="1">
    <citation type="journal article" date="2011" name="Nature">
        <title>The Medicago genome provides insight into the evolution of rhizobial symbioses.</title>
        <authorList>
            <person name="Young N.D."/>
            <person name="Debelle F."/>
            <person name="Oldroyd G.E."/>
            <person name="Geurts R."/>
            <person name="Cannon S.B."/>
            <person name="Udvardi M.K."/>
            <person name="Benedito V.A."/>
            <person name="Mayer K.F."/>
            <person name="Gouzy J."/>
            <person name="Schoof H."/>
            <person name="Van de Peer Y."/>
            <person name="Proost S."/>
            <person name="Cook D.R."/>
            <person name="Meyers B.C."/>
            <person name="Spannagl M."/>
            <person name="Cheung F."/>
            <person name="De Mita S."/>
            <person name="Krishnakumar V."/>
            <person name="Gundlach H."/>
            <person name="Zhou S."/>
            <person name="Mudge J."/>
            <person name="Bharti A.K."/>
            <person name="Murray J.D."/>
            <person name="Naoumkina M.A."/>
            <person name="Rosen B."/>
            <person name="Silverstein K.A."/>
            <person name="Tang H."/>
            <person name="Rombauts S."/>
            <person name="Zhao P.X."/>
            <person name="Zhou P."/>
            <person name="Barbe V."/>
            <person name="Bardou P."/>
            <person name="Bechner M."/>
            <person name="Bellec A."/>
            <person name="Berger A."/>
            <person name="Berges H."/>
            <person name="Bidwell S."/>
            <person name="Bisseling T."/>
            <person name="Choisne N."/>
            <person name="Couloux A."/>
            <person name="Denny R."/>
            <person name="Deshpande S."/>
            <person name="Dai X."/>
            <person name="Doyle J.J."/>
            <person name="Dudez A.M."/>
            <person name="Farmer A.D."/>
            <person name="Fouteau S."/>
            <person name="Franken C."/>
            <person name="Gibelin C."/>
            <person name="Gish J."/>
            <person name="Goldstein S."/>
            <person name="Gonzalez A.J."/>
            <person name="Green P.J."/>
            <person name="Hallab A."/>
            <person name="Hartog M."/>
            <person name="Hua A."/>
            <person name="Humphray S.J."/>
            <person name="Jeong D.H."/>
            <person name="Jing Y."/>
            <person name="Jocker A."/>
            <person name="Kenton S.M."/>
            <person name="Kim D.J."/>
            <person name="Klee K."/>
            <person name="Lai H."/>
            <person name="Lang C."/>
            <person name="Lin S."/>
            <person name="Macmil S.L."/>
            <person name="Magdelenat G."/>
            <person name="Matthews L."/>
            <person name="McCorrison J."/>
            <person name="Monaghan E.L."/>
            <person name="Mun J.H."/>
            <person name="Najar F.Z."/>
            <person name="Nicholson C."/>
            <person name="Noirot C."/>
            <person name="O'Bleness M."/>
            <person name="Paule C.R."/>
            <person name="Poulain J."/>
            <person name="Prion F."/>
            <person name="Qin B."/>
            <person name="Qu C."/>
            <person name="Retzel E.F."/>
            <person name="Riddle C."/>
            <person name="Sallet E."/>
            <person name="Samain S."/>
            <person name="Samson N."/>
            <person name="Sanders I."/>
            <person name="Saurat O."/>
            <person name="Scarpelli C."/>
            <person name="Schiex T."/>
            <person name="Segurens B."/>
            <person name="Severin A.J."/>
            <person name="Sherrier D.J."/>
            <person name="Shi R."/>
            <person name="Sims S."/>
            <person name="Singer S.R."/>
            <person name="Sinharoy S."/>
            <person name="Sterck L."/>
            <person name="Viollet A."/>
            <person name="Wang B.B."/>
            <person name="Wang K."/>
            <person name="Wang M."/>
            <person name="Wang X."/>
            <person name="Warfsmann J."/>
            <person name="Weissenbach J."/>
            <person name="White D.D."/>
            <person name="White J.D."/>
            <person name="Wiley G.B."/>
            <person name="Wincker P."/>
            <person name="Xing Y."/>
            <person name="Yang L."/>
            <person name="Yao Z."/>
            <person name="Ying F."/>
            <person name="Zhai J."/>
            <person name="Zhou L."/>
            <person name="Zuber A."/>
            <person name="Denarie J."/>
            <person name="Dixon R.A."/>
            <person name="May G.D."/>
            <person name="Schwartz D.C."/>
            <person name="Rogers J."/>
            <person name="Quetier F."/>
            <person name="Town C.D."/>
            <person name="Roe B.A."/>
        </authorList>
    </citation>
    <scope>NUCLEOTIDE SEQUENCE [LARGE SCALE GENOMIC DNA]</scope>
    <source>
        <strain evidence="1">A17</strain>
        <strain evidence="2 3">cv. Jemalong A17</strain>
    </source>
</reference>
<dbReference type="AlphaFoldDB" id="A0A072V696"/>
<evidence type="ECO:0000313" key="3">
    <source>
        <dbReference type="Proteomes" id="UP000002051"/>
    </source>
</evidence>
<proteinExistence type="predicted"/>
<gene>
    <name evidence="1" type="ordered locus">MTR_3g451080</name>
</gene>
<reference evidence="1 3" key="2">
    <citation type="journal article" date="2014" name="BMC Genomics">
        <title>An improved genome release (version Mt4.0) for the model legume Medicago truncatula.</title>
        <authorList>
            <person name="Tang H."/>
            <person name="Krishnakumar V."/>
            <person name="Bidwell S."/>
            <person name="Rosen B."/>
            <person name="Chan A."/>
            <person name="Zhou S."/>
            <person name="Gentzbittel L."/>
            <person name="Childs K.L."/>
            <person name="Yandell M."/>
            <person name="Gundlach H."/>
            <person name="Mayer K.F."/>
            <person name="Schwartz D.C."/>
            <person name="Town C.D."/>
        </authorList>
    </citation>
    <scope>GENOME REANNOTATION</scope>
    <source>
        <strain evidence="1">A17</strain>
        <strain evidence="2 3">cv. Jemalong A17</strain>
    </source>
</reference>
<evidence type="ECO:0000313" key="2">
    <source>
        <dbReference type="EnsemblPlants" id="KEH33695"/>
    </source>
</evidence>
<protein>
    <submittedName>
        <fullName evidence="1 2">Uncharacterized protein</fullName>
    </submittedName>
</protein>
<organism evidence="1 3">
    <name type="scientific">Medicago truncatula</name>
    <name type="common">Barrel medic</name>
    <name type="synonym">Medicago tribuloides</name>
    <dbReference type="NCBI Taxonomy" id="3880"/>
    <lineage>
        <taxon>Eukaryota</taxon>
        <taxon>Viridiplantae</taxon>
        <taxon>Streptophyta</taxon>
        <taxon>Embryophyta</taxon>
        <taxon>Tracheophyta</taxon>
        <taxon>Spermatophyta</taxon>
        <taxon>Magnoliopsida</taxon>
        <taxon>eudicotyledons</taxon>
        <taxon>Gunneridae</taxon>
        <taxon>Pentapetalae</taxon>
        <taxon>rosids</taxon>
        <taxon>fabids</taxon>
        <taxon>Fabales</taxon>
        <taxon>Fabaceae</taxon>
        <taxon>Papilionoideae</taxon>
        <taxon>50 kb inversion clade</taxon>
        <taxon>NPAAA clade</taxon>
        <taxon>Hologalegina</taxon>
        <taxon>IRL clade</taxon>
        <taxon>Trifolieae</taxon>
        <taxon>Medicago</taxon>
    </lineage>
</organism>
<dbReference type="HOGENOM" id="CLU_1878489_0_0_1"/>
<dbReference type="Proteomes" id="UP000002051">
    <property type="component" value="Chromosome 3"/>
</dbReference>